<dbReference type="Gene3D" id="2.30.30.140">
    <property type="match status" value="1"/>
</dbReference>
<keyword evidence="7" id="KW-1185">Reference proteome</keyword>
<feature type="compositionally biased region" description="Polar residues" evidence="4">
    <location>
        <begin position="625"/>
        <end position="634"/>
    </location>
</feature>
<dbReference type="OMA" id="WIEDEAM"/>
<feature type="region of interest" description="Disordered" evidence="4">
    <location>
        <begin position="102"/>
        <end position="122"/>
    </location>
</feature>
<feature type="compositionally biased region" description="Polar residues" evidence="4">
    <location>
        <begin position="856"/>
        <end position="867"/>
    </location>
</feature>
<feature type="region of interest" description="Disordered" evidence="4">
    <location>
        <begin position="151"/>
        <end position="228"/>
    </location>
</feature>
<comment type="subcellular location">
    <subcellularLocation>
        <location evidence="1">Nucleus</location>
    </subcellularLocation>
</comment>
<feature type="compositionally biased region" description="Polar residues" evidence="4">
    <location>
        <begin position="696"/>
        <end position="715"/>
    </location>
</feature>
<dbReference type="InterPro" id="IPR036420">
    <property type="entry name" value="BRCT_dom_sf"/>
</dbReference>
<gene>
    <name evidence="6" type="ORF">G7K_3311-t1</name>
</gene>
<dbReference type="InterPro" id="IPR001357">
    <property type="entry name" value="BRCT_dom"/>
</dbReference>
<dbReference type="GO" id="GO:0042393">
    <property type="term" value="F:histone binding"/>
    <property type="evidence" value="ECO:0007669"/>
    <property type="project" value="TreeGrafter"/>
</dbReference>
<dbReference type="Pfam" id="PF00533">
    <property type="entry name" value="BRCT"/>
    <property type="match status" value="1"/>
</dbReference>
<dbReference type="STRING" id="698492.A0A0E9NH65"/>
<dbReference type="AlphaFoldDB" id="A0A0E9NH65"/>
<dbReference type="GO" id="GO:0005634">
    <property type="term" value="C:nucleus"/>
    <property type="evidence" value="ECO:0007669"/>
    <property type="project" value="UniProtKB-SubCell"/>
</dbReference>
<feature type="compositionally biased region" description="Polar residues" evidence="4">
    <location>
        <begin position="165"/>
        <end position="180"/>
    </location>
</feature>
<feature type="region of interest" description="Disordered" evidence="4">
    <location>
        <begin position="42"/>
        <end position="73"/>
    </location>
</feature>
<dbReference type="SMART" id="SM00292">
    <property type="entry name" value="BRCT"/>
    <property type="match status" value="1"/>
</dbReference>
<evidence type="ECO:0000256" key="2">
    <source>
        <dbReference type="ARBA" id="ARBA00022763"/>
    </source>
</evidence>
<dbReference type="Gene3D" id="3.40.50.10190">
    <property type="entry name" value="BRCT domain"/>
    <property type="match status" value="1"/>
</dbReference>
<comment type="caution">
    <text evidence="6">The sequence shown here is derived from an EMBL/GenBank/DDBJ whole genome shotgun (WGS) entry which is preliminary data.</text>
</comment>
<feature type="compositionally biased region" description="Acidic residues" evidence="4">
    <location>
        <begin position="452"/>
        <end position="484"/>
    </location>
</feature>
<reference evidence="6 7" key="2">
    <citation type="journal article" date="2014" name="J. Gen. Appl. Microbiol.">
        <title>The early diverging ascomycetous budding yeast Saitoella complicata has three histone deacetylases belonging to the Clr6, Hos2, and Rpd3 lineages.</title>
        <authorList>
            <person name="Nishida H."/>
            <person name="Matsumoto T."/>
            <person name="Kondo S."/>
            <person name="Hamamoto M."/>
            <person name="Yoshikawa H."/>
        </authorList>
    </citation>
    <scope>NUCLEOTIDE SEQUENCE [LARGE SCALE GENOMIC DNA]</scope>
    <source>
        <strain evidence="6 7">NRRL Y-17804</strain>
    </source>
</reference>
<accession>A0A0E9NH65</accession>
<dbReference type="GO" id="GO:0000077">
    <property type="term" value="P:DNA damage checkpoint signaling"/>
    <property type="evidence" value="ECO:0007669"/>
    <property type="project" value="TreeGrafter"/>
</dbReference>
<dbReference type="PANTHER" id="PTHR15321:SF3">
    <property type="entry name" value="TP53-BINDING PROTEIN 1"/>
    <property type="match status" value="1"/>
</dbReference>
<evidence type="ECO:0000259" key="5">
    <source>
        <dbReference type="PROSITE" id="PS50172"/>
    </source>
</evidence>
<proteinExistence type="predicted"/>
<name>A0A0E9NH65_SAICN</name>
<dbReference type="SUPFAM" id="SSF52113">
    <property type="entry name" value="BRCT domain"/>
    <property type="match status" value="1"/>
</dbReference>
<evidence type="ECO:0000313" key="7">
    <source>
        <dbReference type="Proteomes" id="UP000033140"/>
    </source>
</evidence>
<reference evidence="6 7" key="1">
    <citation type="journal article" date="2011" name="J. Gen. Appl. Microbiol.">
        <title>Draft genome sequencing of the enigmatic yeast Saitoella complicata.</title>
        <authorList>
            <person name="Nishida H."/>
            <person name="Hamamoto M."/>
            <person name="Sugiyama J."/>
        </authorList>
    </citation>
    <scope>NUCLEOTIDE SEQUENCE [LARGE SCALE GENOMIC DNA]</scope>
    <source>
        <strain evidence="6 7">NRRL Y-17804</strain>
    </source>
</reference>
<dbReference type="PANTHER" id="PTHR15321">
    <property type="entry name" value="TUMOR SUPPRESSOR P53-BINDING PROTEIN 1"/>
    <property type="match status" value="1"/>
</dbReference>
<dbReference type="CDD" id="cd17745">
    <property type="entry name" value="BRCT_p53bp1_rpt1"/>
    <property type="match status" value="1"/>
</dbReference>
<keyword evidence="3" id="KW-0539">Nucleus</keyword>
<dbReference type="Proteomes" id="UP000033140">
    <property type="component" value="Unassembled WGS sequence"/>
</dbReference>
<evidence type="ECO:0000256" key="1">
    <source>
        <dbReference type="ARBA" id="ARBA00004123"/>
    </source>
</evidence>
<sequence length="1191" mass="131485">MVSNGRAAEDSLDASVINRFQAGLLGNSFVRAEPDQAAVSISQRDTQVIDGSYHDDTLPTRSNISGDGNPDQQISLNLEFSQSQLEHTQTQRTQTVISRRRTTLNSEDGLLPDDQGESQLPEADFDSSRRFAPLAASTSCGIQRNPLSPFIAPSPVMKGPPKLRSSPSGLTQFFQSSQDSPDLPNGRVSTYIPIHESQQRRSRTQAAPKSKDKELPESDSFMDDTPVRKRDLSEAELRNMFEALRAPKPVARLDEPVTDPVGLEVEGSGAAVDVDTMDSSAPSLRFSIQVPETVKKPSLRQQASFKTTTDDENTIMSASMDDTTMIRTDDPTQVPVNLSPTTPALHARGMLQGITPFTIDKGIEQTPFLDDTPSLLRGAGGGRASFMDTPVPPPKHRALAPADSSPSDGKDKGRSQSRTPSPVRTRKDSLTVPAHRAADLSFDVPEPPPLVGDDDGDESSSLSEAEDMSSEEDRSDEDEEEEEKEVTPMPATMRKRANVVMSQMSQDEPQLPGPIPKRGEDRAPQKEAMPTPPGVGEEEEASPVALVVSGQAPSPVLQRYSPVTVGTKRKRQPHQSNTLEVPSSVMDGSLQNSHNRPPLQPVHPHLPLAGTPSPPVRSTKRQRTTSRIVMSSQPEGPDESAPRRAAPEALARVEEEEEVSRADDTTAAVQEIVDNGQTSPSQSESSRGWRARDRSTSVTSTQTAPKTDIRPQSQDHSTRVFALFRGTPRNYYTGTVILDHQVECKPNHVWIRFDDENDVTGTGPLIAVEQHQVKPLDMHVGDVVRLDIEVHGKAFFTVVGLKRVETSTPRRADVSGNNVVTVRRHEKEKPFDVPIERVILTPKLFKQFRDRTLSTPTVMSPYSTASTPPRRLPSTGHHHARRMSPMVQRFTTQVSTLFKGCVFALTFSGDDAARDEVTRDIRLHGGRILEIGLDELYHSLSDDKPKAALVPRADIQGHKFACVIADRYCRKIKYLQALALGLPCLSFRFIKDCIKTGEKMDWQTYLLPAGDSDYLHGACRSMQVAPFIDGINLFERLTEKHGLLDDKSVLIVTGKGRTQETRKVYKFLTYAMGAAKVDKAPDPETVGAHLRRKAAKGWDYIIVGKEDEASKIKKMAGLGDEKEKGKEGNRVVEVEWLDIFQIQFFGIVRPRRAPILTQLYCKMLLRVIDPRSYICVQRNRTTLQSSSFSPP</sequence>
<feature type="region of interest" description="Disordered" evidence="4">
    <location>
        <begin position="365"/>
        <end position="715"/>
    </location>
</feature>
<reference evidence="6 7" key="3">
    <citation type="journal article" date="2015" name="Genome Announc.">
        <title>Draft Genome Sequence of the Archiascomycetous Yeast Saitoella complicata.</title>
        <authorList>
            <person name="Yamauchi K."/>
            <person name="Kondo S."/>
            <person name="Hamamoto M."/>
            <person name="Takahashi Y."/>
            <person name="Ogura Y."/>
            <person name="Hayashi T."/>
            <person name="Nishida H."/>
        </authorList>
    </citation>
    <scope>NUCLEOTIDE SEQUENCE [LARGE SCALE GENOMIC DNA]</scope>
    <source>
        <strain evidence="6 7">NRRL Y-17804</strain>
    </source>
</reference>
<keyword evidence="2" id="KW-0227">DNA damage</keyword>
<dbReference type="InterPro" id="IPR047252">
    <property type="entry name" value="TP53BP1-like"/>
</dbReference>
<dbReference type="EMBL" id="BACD03000020">
    <property type="protein sequence ID" value="GAO49153.1"/>
    <property type="molecule type" value="Genomic_DNA"/>
</dbReference>
<feature type="compositionally biased region" description="Polar residues" evidence="4">
    <location>
        <begin position="59"/>
        <end position="73"/>
    </location>
</feature>
<evidence type="ECO:0000256" key="4">
    <source>
        <dbReference type="SAM" id="MobiDB-lite"/>
    </source>
</evidence>
<protein>
    <recommendedName>
        <fullName evidence="5">BRCT domain-containing protein</fullName>
    </recommendedName>
</protein>
<feature type="region of interest" description="Disordered" evidence="4">
    <location>
        <begin position="856"/>
        <end position="881"/>
    </location>
</feature>
<evidence type="ECO:0000313" key="6">
    <source>
        <dbReference type="EMBL" id="GAO49153.1"/>
    </source>
</evidence>
<feature type="compositionally biased region" description="Polar residues" evidence="4">
    <location>
        <begin position="675"/>
        <end position="686"/>
    </location>
</feature>
<organism evidence="6 7">
    <name type="scientific">Saitoella complicata (strain BCRC 22490 / CBS 7301 / JCM 7358 / NBRC 10748 / NRRL Y-17804)</name>
    <dbReference type="NCBI Taxonomy" id="698492"/>
    <lineage>
        <taxon>Eukaryota</taxon>
        <taxon>Fungi</taxon>
        <taxon>Dikarya</taxon>
        <taxon>Ascomycota</taxon>
        <taxon>Taphrinomycotina</taxon>
        <taxon>Taphrinomycotina incertae sedis</taxon>
        <taxon>Saitoella</taxon>
    </lineage>
</organism>
<dbReference type="GO" id="GO:0045944">
    <property type="term" value="P:positive regulation of transcription by RNA polymerase II"/>
    <property type="evidence" value="ECO:0007669"/>
    <property type="project" value="TreeGrafter"/>
</dbReference>
<dbReference type="PROSITE" id="PS50172">
    <property type="entry name" value="BRCT"/>
    <property type="match status" value="1"/>
</dbReference>
<evidence type="ECO:0000256" key="3">
    <source>
        <dbReference type="ARBA" id="ARBA00023242"/>
    </source>
</evidence>
<dbReference type="InterPro" id="IPR047249">
    <property type="entry name" value="BRCT_p53bp1-like_rpt1"/>
</dbReference>
<feature type="domain" description="BRCT" evidence="5">
    <location>
        <begin position="893"/>
        <end position="1007"/>
    </location>
</feature>